<dbReference type="OrthoDB" id="9991317at2759"/>
<dbReference type="Gene3D" id="1.25.40.10">
    <property type="entry name" value="Tetratricopeptide repeat domain"/>
    <property type="match status" value="1"/>
</dbReference>
<dbReference type="InterPro" id="IPR024983">
    <property type="entry name" value="CHAT_dom"/>
</dbReference>
<dbReference type="EMBL" id="KL142386">
    <property type="protein sequence ID" value="KDR73388.1"/>
    <property type="molecule type" value="Genomic_DNA"/>
</dbReference>
<dbReference type="HOGENOM" id="CLU_001305_0_1_1"/>
<keyword evidence="3" id="KW-1185">Reference proteome</keyword>
<organism evidence="2 3">
    <name type="scientific">Galerina marginata (strain CBS 339.88)</name>
    <dbReference type="NCBI Taxonomy" id="685588"/>
    <lineage>
        <taxon>Eukaryota</taxon>
        <taxon>Fungi</taxon>
        <taxon>Dikarya</taxon>
        <taxon>Basidiomycota</taxon>
        <taxon>Agaricomycotina</taxon>
        <taxon>Agaricomycetes</taxon>
        <taxon>Agaricomycetidae</taxon>
        <taxon>Agaricales</taxon>
        <taxon>Agaricineae</taxon>
        <taxon>Strophariaceae</taxon>
        <taxon>Galerina</taxon>
    </lineage>
</organism>
<sequence length="1123" mass="124044">MFRKQSISTQASYNNISMEDDLVSSSPQLQDSETQPPISSDTMWYMTDISIERLVDNSNQLNPTVIIVEVFSSEKKQGEALLFEKTSSQEWKHNGTIAVTKEVKLIARWNATENFAIIHLVKTEMEKLKENAGLHNQIVQEFVTETEGPTLRLVFKLDVIPPEDDMTKQNDGDLSNQSAMEALSQEPELMFDIVLKMSDSIPEKPQFLNTIGKILGARFRSTRNALDIENSVLAYYLAVRLLPIDGVEFRDIHHDYGFAVLERYNLTGKLADIDQAVESLQKAVQLTPDGRADLPGWLNDLGISFQSRFDHTGDLADISEAISAQQKAVQLTPDGCADLPSRLNDLGISFQIRFERTGDLADISEAISAQQKAKAVQLAPDGHAKMSGWLSNLGNSFQSRFDRTGDLADISQAISAQQKAVQLTPDGHADLPAQLNNLGISFQSRFGHTGNLADISEAISAQRKAVQLTLEGHANMPAWLNNLGISFESRFESTGDLADLAEAISAKQKAVQLTPDGHANMSTWLNNLGISFLRRFGCTDRPADVHIALSHFKRSATYLSGSPSIRLDAAKQWARLSQSSNLSESLEAYRTAIHLISLVAGLEQTIQKRYTNLIDLSDLSASAAAAAFRFGQHDLALEWLEQGRSLVWRQLNDLRTPLDDLRAHNLALADNLLRVSRALESAGSRVEAAGFTIETSMAKKMSIQDEAHLHIRLAKEWDQLLTEVRAMPHFENFLKPASCSTLLKHIPDSGPVVVINIHKDRSDALALVSGIKEPLHIPLLEFSYEKAHNLRTHLKTHLLNSGVRMRGSEPDTRGMRYKTGGGVVTDVLHELWTSVVKPILDGLGYSASPSNISRIWWCVTGPLVFLPIHAAGIYTITKSTPGICSTLADFAVSSYTPTVRALVERVQSSREVSQRKMELLMISQPDTPMLRHIPGTKGEVRAIEVLLSNHKIQHLCLESENATVNEVKLKMGAYNCIHFACHAAQDTTNPLKSGFYLHDGQLELSEIIKEQLVGADLAFLSACQTSTGDEKLSEEAVHLAGGMLAAGYRGVVATMWSIGDRYGPEIAKDFYSNLIADDKKGLEGLSSDGAARALHYAMQRIRQRHGDSEELLLTWVPYVHFGL</sequence>
<dbReference type="Proteomes" id="UP000027222">
    <property type="component" value="Unassembled WGS sequence"/>
</dbReference>
<dbReference type="PANTHER" id="PTHR19959">
    <property type="entry name" value="KINESIN LIGHT CHAIN"/>
    <property type="match status" value="1"/>
</dbReference>
<reference evidence="3" key="1">
    <citation type="journal article" date="2014" name="Proc. Natl. Acad. Sci. U.S.A.">
        <title>Extensive sampling of basidiomycete genomes demonstrates inadequacy of the white-rot/brown-rot paradigm for wood decay fungi.</title>
        <authorList>
            <person name="Riley R."/>
            <person name="Salamov A.A."/>
            <person name="Brown D.W."/>
            <person name="Nagy L.G."/>
            <person name="Floudas D."/>
            <person name="Held B.W."/>
            <person name="Levasseur A."/>
            <person name="Lombard V."/>
            <person name="Morin E."/>
            <person name="Otillar R."/>
            <person name="Lindquist E.A."/>
            <person name="Sun H."/>
            <person name="LaButti K.M."/>
            <person name="Schmutz J."/>
            <person name="Jabbour D."/>
            <person name="Luo H."/>
            <person name="Baker S.E."/>
            <person name="Pisabarro A.G."/>
            <person name="Walton J.D."/>
            <person name="Blanchette R.A."/>
            <person name="Henrissat B."/>
            <person name="Martin F."/>
            <person name="Cullen D."/>
            <person name="Hibbett D.S."/>
            <person name="Grigoriev I.V."/>
        </authorList>
    </citation>
    <scope>NUCLEOTIDE SEQUENCE [LARGE SCALE GENOMIC DNA]</scope>
    <source>
        <strain evidence="3">CBS 339.88</strain>
    </source>
</reference>
<evidence type="ECO:0000313" key="3">
    <source>
        <dbReference type="Proteomes" id="UP000027222"/>
    </source>
</evidence>
<dbReference type="PANTHER" id="PTHR19959:SF119">
    <property type="entry name" value="FUNGAL LIPASE-LIKE DOMAIN-CONTAINING PROTEIN"/>
    <property type="match status" value="1"/>
</dbReference>
<feature type="domain" description="CHAT" evidence="1">
    <location>
        <begin position="826"/>
        <end position="1122"/>
    </location>
</feature>
<name>A0A067T2Z3_GALM3</name>
<dbReference type="STRING" id="685588.A0A067T2Z3"/>
<evidence type="ECO:0000259" key="1">
    <source>
        <dbReference type="Pfam" id="PF12770"/>
    </source>
</evidence>
<protein>
    <recommendedName>
        <fullName evidence="1">CHAT domain-containing protein</fullName>
    </recommendedName>
</protein>
<gene>
    <name evidence="2" type="ORF">GALMADRAFT_1341969</name>
</gene>
<dbReference type="SUPFAM" id="SSF48452">
    <property type="entry name" value="TPR-like"/>
    <property type="match status" value="1"/>
</dbReference>
<dbReference type="AlphaFoldDB" id="A0A067T2Z3"/>
<proteinExistence type="predicted"/>
<accession>A0A067T2Z3</accession>
<dbReference type="Pfam" id="PF12770">
    <property type="entry name" value="CHAT"/>
    <property type="match status" value="1"/>
</dbReference>
<dbReference type="InterPro" id="IPR011990">
    <property type="entry name" value="TPR-like_helical_dom_sf"/>
</dbReference>
<evidence type="ECO:0000313" key="2">
    <source>
        <dbReference type="EMBL" id="KDR73388.1"/>
    </source>
</evidence>